<evidence type="ECO:0008006" key="6">
    <source>
        <dbReference type="Google" id="ProtNLM"/>
    </source>
</evidence>
<evidence type="ECO:0000256" key="2">
    <source>
        <dbReference type="ARBA" id="ARBA00022840"/>
    </source>
</evidence>
<dbReference type="EMBL" id="BARS01002735">
    <property type="protein sequence ID" value="GAF72027.1"/>
    <property type="molecule type" value="Genomic_DNA"/>
</dbReference>
<keyword evidence="2" id="KW-0067">ATP-binding</keyword>
<proteinExistence type="predicted"/>
<dbReference type="Gene3D" id="3.30.300.160">
    <property type="entry name" value="Type II secretion system, protein E, N-terminal domain"/>
    <property type="match status" value="1"/>
</dbReference>
<dbReference type="SUPFAM" id="SSF52540">
    <property type="entry name" value="P-loop containing nucleoside triphosphate hydrolases"/>
    <property type="match status" value="1"/>
</dbReference>
<evidence type="ECO:0000259" key="4">
    <source>
        <dbReference type="Pfam" id="PF05157"/>
    </source>
</evidence>
<dbReference type="Pfam" id="PF00437">
    <property type="entry name" value="T2SSE"/>
    <property type="match status" value="1"/>
</dbReference>
<accession>X0S7Y3</accession>
<dbReference type="PANTHER" id="PTHR30258:SF1">
    <property type="entry name" value="PROTEIN TRANSPORT PROTEIN HOFB HOMOLOG"/>
    <property type="match status" value="1"/>
</dbReference>
<sequence>MAEEERTQPENPKEPESVVSFQRNVSTIDLREVEAQPEALALIPESVALEHSVLPLILEDNTLTVVTEYPDDLQLIDTLAVLTKMKIKTVIPLRGNIRDAIKTHYSVGAEDVQTLTDIITPLEQTLKDIIAPIKQPTIDEEPADLAEAATNAPIVKAVDLIFTQAVKERASDIHIAPEENVLKVRYRIDGILHDALSLPLKVQSAMITRIKILA</sequence>
<feature type="domain" description="Bacterial type II secretion system protein E" evidence="3">
    <location>
        <begin position="148"/>
        <end position="213"/>
    </location>
</feature>
<keyword evidence="1" id="KW-0547">Nucleotide-binding</keyword>
<dbReference type="InterPro" id="IPR027417">
    <property type="entry name" value="P-loop_NTPase"/>
</dbReference>
<organism evidence="5">
    <name type="scientific">marine sediment metagenome</name>
    <dbReference type="NCBI Taxonomy" id="412755"/>
    <lineage>
        <taxon>unclassified sequences</taxon>
        <taxon>metagenomes</taxon>
        <taxon>ecological metagenomes</taxon>
    </lineage>
</organism>
<feature type="domain" description="Type II secretion system protein GspE N-terminal" evidence="4">
    <location>
        <begin position="25"/>
        <end position="107"/>
    </location>
</feature>
<gene>
    <name evidence="5" type="ORF">S01H1_05250</name>
</gene>
<name>X0S7Y3_9ZZZZ</name>
<evidence type="ECO:0000259" key="3">
    <source>
        <dbReference type="Pfam" id="PF00437"/>
    </source>
</evidence>
<dbReference type="InterPro" id="IPR007831">
    <property type="entry name" value="T2SS_GspE_N"/>
</dbReference>
<dbReference type="GO" id="GO:0005886">
    <property type="term" value="C:plasma membrane"/>
    <property type="evidence" value="ECO:0007669"/>
    <property type="project" value="TreeGrafter"/>
</dbReference>
<dbReference type="GO" id="GO:0005524">
    <property type="term" value="F:ATP binding"/>
    <property type="evidence" value="ECO:0007669"/>
    <property type="project" value="UniProtKB-KW"/>
</dbReference>
<protein>
    <recommendedName>
        <fullName evidence="6">Type II secretion system protein GspE N-terminal domain-containing protein</fullName>
    </recommendedName>
</protein>
<evidence type="ECO:0000256" key="1">
    <source>
        <dbReference type="ARBA" id="ARBA00022741"/>
    </source>
</evidence>
<dbReference type="InterPro" id="IPR001482">
    <property type="entry name" value="T2SS/T4SS_dom"/>
</dbReference>
<dbReference type="PANTHER" id="PTHR30258">
    <property type="entry name" value="TYPE II SECRETION SYSTEM PROTEIN GSPE-RELATED"/>
    <property type="match status" value="1"/>
</dbReference>
<evidence type="ECO:0000313" key="5">
    <source>
        <dbReference type="EMBL" id="GAF72027.1"/>
    </source>
</evidence>
<dbReference type="Pfam" id="PF05157">
    <property type="entry name" value="MshEN"/>
    <property type="match status" value="1"/>
</dbReference>
<dbReference type="InterPro" id="IPR037257">
    <property type="entry name" value="T2SS_E_N_sf"/>
</dbReference>
<comment type="caution">
    <text evidence="5">The sequence shown here is derived from an EMBL/GenBank/DDBJ whole genome shotgun (WGS) entry which is preliminary data.</text>
</comment>
<dbReference type="GO" id="GO:0016887">
    <property type="term" value="F:ATP hydrolysis activity"/>
    <property type="evidence" value="ECO:0007669"/>
    <property type="project" value="TreeGrafter"/>
</dbReference>
<dbReference type="SUPFAM" id="SSF160246">
    <property type="entry name" value="EspE N-terminal domain-like"/>
    <property type="match status" value="1"/>
</dbReference>
<dbReference type="AlphaFoldDB" id="X0S7Y3"/>
<feature type="non-terminal residue" evidence="5">
    <location>
        <position position="214"/>
    </location>
</feature>
<dbReference type="Gene3D" id="3.30.450.90">
    <property type="match status" value="1"/>
</dbReference>
<reference evidence="5" key="1">
    <citation type="journal article" date="2014" name="Front. Microbiol.">
        <title>High frequency of phylogenetically diverse reductive dehalogenase-homologous genes in deep subseafloor sedimentary metagenomes.</title>
        <authorList>
            <person name="Kawai M."/>
            <person name="Futagami T."/>
            <person name="Toyoda A."/>
            <person name="Takaki Y."/>
            <person name="Nishi S."/>
            <person name="Hori S."/>
            <person name="Arai W."/>
            <person name="Tsubouchi T."/>
            <person name="Morono Y."/>
            <person name="Uchiyama I."/>
            <person name="Ito T."/>
            <person name="Fujiyama A."/>
            <person name="Inagaki F."/>
            <person name="Takami H."/>
        </authorList>
    </citation>
    <scope>NUCLEOTIDE SEQUENCE</scope>
    <source>
        <strain evidence="5">Expedition CK06-06</strain>
    </source>
</reference>